<name>A0A1Y3EPX6_9BILA</name>
<accession>A0A1Y3EPX6</accession>
<dbReference type="AlphaFoldDB" id="A0A1Y3EPX6"/>
<sequence length="37" mass="4595">MESSLLFRLKKYIFLLFCFRQFCQQSRMDLQSSRSRT</sequence>
<reference evidence="1 2" key="1">
    <citation type="submission" date="2015-04" db="EMBL/GenBank/DDBJ databases">
        <title>Draft genome of the roundworm Trichinella nativa.</title>
        <authorList>
            <person name="Mitreva M."/>
        </authorList>
    </citation>
    <scope>NUCLEOTIDE SEQUENCE [LARGE SCALE GENOMIC DNA]</scope>
    <source>
        <strain evidence="1 2">ISS45</strain>
    </source>
</reference>
<organism evidence="1 2">
    <name type="scientific">Trichinella nativa</name>
    <dbReference type="NCBI Taxonomy" id="6335"/>
    <lineage>
        <taxon>Eukaryota</taxon>
        <taxon>Metazoa</taxon>
        <taxon>Ecdysozoa</taxon>
        <taxon>Nematoda</taxon>
        <taxon>Enoplea</taxon>
        <taxon>Dorylaimia</taxon>
        <taxon>Trichinellida</taxon>
        <taxon>Trichinellidae</taxon>
        <taxon>Trichinella</taxon>
    </lineage>
</organism>
<dbReference type="EMBL" id="LVZM01010669">
    <property type="protein sequence ID" value="OUC45128.1"/>
    <property type="molecule type" value="Genomic_DNA"/>
</dbReference>
<comment type="caution">
    <text evidence="1">The sequence shown here is derived from an EMBL/GenBank/DDBJ whole genome shotgun (WGS) entry which is preliminary data.</text>
</comment>
<protein>
    <submittedName>
        <fullName evidence="1">Uncharacterized protein</fullName>
    </submittedName>
</protein>
<proteinExistence type="predicted"/>
<evidence type="ECO:0000313" key="2">
    <source>
        <dbReference type="Proteomes" id="UP000243006"/>
    </source>
</evidence>
<dbReference type="Proteomes" id="UP000243006">
    <property type="component" value="Unassembled WGS sequence"/>
</dbReference>
<gene>
    <name evidence="1" type="ORF">D917_08640</name>
</gene>
<evidence type="ECO:0000313" key="1">
    <source>
        <dbReference type="EMBL" id="OUC45128.1"/>
    </source>
</evidence>